<organism evidence="1 2">
    <name type="scientific">Dactylonectria estremocensis</name>
    <dbReference type="NCBI Taxonomy" id="1079267"/>
    <lineage>
        <taxon>Eukaryota</taxon>
        <taxon>Fungi</taxon>
        <taxon>Dikarya</taxon>
        <taxon>Ascomycota</taxon>
        <taxon>Pezizomycotina</taxon>
        <taxon>Sordariomycetes</taxon>
        <taxon>Hypocreomycetidae</taxon>
        <taxon>Hypocreales</taxon>
        <taxon>Nectriaceae</taxon>
        <taxon>Dactylonectria</taxon>
    </lineage>
</organism>
<evidence type="ECO:0000313" key="1">
    <source>
        <dbReference type="EMBL" id="KAH7147003.1"/>
    </source>
</evidence>
<proteinExistence type="predicted"/>
<comment type="caution">
    <text evidence="1">The sequence shown here is derived from an EMBL/GenBank/DDBJ whole genome shotgun (WGS) entry which is preliminary data.</text>
</comment>
<dbReference type="OrthoDB" id="3038602at2759"/>
<accession>A0A9P9J9B1</accession>
<evidence type="ECO:0000313" key="2">
    <source>
        <dbReference type="Proteomes" id="UP000717696"/>
    </source>
</evidence>
<protein>
    <submittedName>
        <fullName evidence="1">Uncharacterized protein</fullName>
    </submittedName>
</protein>
<name>A0A9P9J9B1_9HYPO</name>
<dbReference type="EMBL" id="JAGMUU010000008">
    <property type="protein sequence ID" value="KAH7147003.1"/>
    <property type="molecule type" value="Genomic_DNA"/>
</dbReference>
<gene>
    <name evidence="1" type="ORF">B0J13DRAFT_674994</name>
</gene>
<reference evidence="1" key="1">
    <citation type="journal article" date="2021" name="Nat. Commun.">
        <title>Genetic determinants of endophytism in the Arabidopsis root mycobiome.</title>
        <authorList>
            <person name="Mesny F."/>
            <person name="Miyauchi S."/>
            <person name="Thiergart T."/>
            <person name="Pickel B."/>
            <person name="Atanasova L."/>
            <person name="Karlsson M."/>
            <person name="Huettel B."/>
            <person name="Barry K.W."/>
            <person name="Haridas S."/>
            <person name="Chen C."/>
            <person name="Bauer D."/>
            <person name="Andreopoulos W."/>
            <person name="Pangilinan J."/>
            <person name="LaButti K."/>
            <person name="Riley R."/>
            <person name="Lipzen A."/>
            <person name="Clum A."/>
            <person name="Drula E."/>
            <person name="Henrissat B."/>
            <person name="Kohler A."/>
            <person name="Grigoriev I.V."/>
            <person name="Martin F.M."/>
            <person name="Hacquard S."/>
        </authorList>
    </citation>
    <scope>NUCLEOTIDE SEQUENCE</scope>
    <source>
        <strain evidence="1">MPI-CAGE-AT-0021</strain>
    </source>
</reference>
<sequence>MPPLPREPSLPGPVRENLLEQFDRRLPDLERKLSEVMETQWRFDIDPQSIYPYTSRYSREILGGDLYRICERCVDDLDSFKTKFTLRAIQDINTLCPARAITIRYDERRPEDDDRPIIGCNVSEDGMLRVRFGEDNFGHDTCPLEEEKLLLGLDVSSRTIGWNVPFRALAWVRRDFDDEIPELRDMYRKVMRKHTVDFRPDFGAVQKSLGPFFSSKGTGTWWEAEMGKKVLLWMKGIAFGLGSQGFQDDEMLREAYHEAVHTGVVGFRIVEKLVGNGDDEMEFVIEDGVLYLQCTADAYDMGPSTYGAMKKLADLL</sequence>
<keyword evidence="2" id="KW-1185">Reference proteome</keyword>
<dbReference type="AlphaFoldDB" id="A0A9P9J9B1"/>
<dbReference type="Proteomes" id="UP000717696">
    <property type="component" value="Unassembled WGS sequence"/>
</dbReference>